<dbReference type="EMBL" id="CM027686">
    <property type="protein sequence ID" value="KAG0523815.1"/>
    <property type="molecule type" value="Genomic_DNA"/>
</dbReference>
<dbReference type="Gene3D" id="3.30.200.20">
    <property type="entry name" value="Phosphorylase Kinase, domain 1"/>
    <property type="match status" value="1"/>
</dbReference>
<keyword evidence="14 22" id="KW-1133">Transmembrane helix</keyword>
<evidence type="ECO:0000256" key="16">
    <source>
        <dbReference type="ARBA" id="ARBA00023170"/>
    </source>
</evidence>
<dbReference type="CDD" id="cd14066">
    <property type="entry name" value="STKc_IRAK"/>
    <property type="match status" value="1"/>
</dbReference>
<keyword evidence="15 22" id="KW-0472">Membrane</keyword>
<dbReference type="Gene3D" id="3.80.10.10">
    <property type="entry name" value="Ribonuclease Inhibitor"/>
    <property type="match status" value="5"/>
</dbReference>
<evidence type="ECO:0000256" key="15">
    <source>
        <dbReference type="ARBA" id="ARBA00023136"/>
    </source>
</evidence>
<dbReference type="PANTHER" id="PTHR48056">
    <property type="entry name" value="LRR RECEPTOR-LIKE SERINE/THREONINE-PROTEIN KINASE-RELATED"/>
    <property type="match status" value="1"/>
</dbReference>
<dbReference type="AlphaFoldDB" id="A0A921QNH7"/>
<comment type="catalytic activity">
    <reaction evidence="18">
        <text>L-threonyl-[protein] + ATP = O-phospho-L-threonyl-[protein] + ADP + H(+)</text>
        <dbReference type="Rhea" id="RHEA:46608"/>
        <dbReference type="Rhea" id="RHEA-COMP:11060"/>
        <dbReference type="Rhea" id="RHEA-COMP:11605"/>
        <dbReference type="ChEBI" id="CHEBI:15378"/>
        <dbReference type="ChEBI" id="CHEBI:30013"/>
        <dbReference type="ChEBI" id="CHEBI:30616"/>
        <dbReference type="ChEBI" id="CHEBI:61977"/>
        <dbReference type="ChEBI" id="CHEBI:456216"/>
        <dbReference type="EC" id="2.7.11.1"/>
    </reaction>
</comment>
<dbReference type="InterPro" id="IPR032675">
    <property type="entry name" value="LRR_dom_sf"/>
</dbReference>
<evidence type="ECO:0000256" key="19">
    <source>
        <dbReference type="ARBA" id="ARBA00048679"/>
    </source>
</evidence>
<comment type="caution">
    <text evidence="25">The sequence shown here is derived from an EMBL/GenBank/DDBJ whole genome shotgun (WGS) entry which is preliminary data.</text>
</comment>
<keyword evidence="7" id="KW-0808">Transferase</keyword>
<feature type="binding site" evidence="20">
    <location>
        <position position="804"/>
    </location>
    <ligand>
        <name>ATP</name>
        <dbReference type="ChEBI" id="CHEBI:30616"/>
    </ligand>
</feature>
<evidence type="ECO:0000256" key="7">
    <source>
        <dbReference type="ARBA" id="ARBA00022679"/>
    </source>
</evidence>
<dbReference type="InterPro" id="IPR017441">
    <property type="entry name" value="Protein_kinase_ATP_BS"/>
</dbReference>
<comment type="subcellular location">
    <subcellularLocation>
        <location evidence="1">Cell membrane</location>
        <topology evidence="1">Single-pass type I membrane protein</topology>
    </subcellularLocation>
</comment>
<keyword evidence="13 20" id="KW-0067">ATP-binding</keyword>
<dbReference type="InterPro" id="IPR013210">
    <property type="entry name" value="LRR_N_plant-typ"/>
</dbReference>
<sequence>MKLVFWHWFWLSFMLLLWSSQGLSSDGLALLALSKSLILPSSLRSNWTASDATPCAWNGVGCNGRNRVIYLDLSSSGISGSIGPEIGHLKYLQNLSLSANNISGSIPPELGNLKKLSLLSLYQNSLSGTIPYELFRNQLLEKVYLNSNQLTGLIPFSVGEMINLKSLWLNENMLSGVLPRSIGNCTKLEELYLHDNQLSGSLPEALSEIKGLRILDATNNRFTGKILFSFENCKLEIFNLSFNNIKGEIPAWLGNCMSLQQLVFVKKKSLSGTIPTSLGLLRNLTHLFLSQNSLSGPIPPEIGNCRLLQSLELEDNLLDGTVPEEIANLLNLSRLVLFENHLTGDFPENIWSIRTLESVLIYSNKFTGKLPSVLAELKSLKNIKLFDNFFSGVIPQELGVNSPLVQIDFTDNRFVGGIPPNICSGKALTILDLGFNHLNGSIPSNVVDCPSLERIVVKNNNLDGSIPQFINCANLRSMDLSHNSLSGNIPSNFSRCANITDINWLENKLFGAIPPQIGNLVNLEILDLSHNILHGSIPVQISSCSKLYSLDLSFNSLNGSALGTVSNLQFLKELRLQENRFSGGLPDSLSQLQMLTELQLGGNILGGSIPSSLGQLVNLSRTFNLSSNGLVGDIPSQLGGLATLRSLGFFQALTVSYNQFSGPVPDNLLKFLSSTPSSFNGNPGLCISCNTSYFSCMGANVLKPCVGSKKRGVHGRFKIVLIALGSLFVGAVLVLILCCILLKSRDRKNSEEAVSSMFQHSSFKLNEVIEATENFDDKYIIGTGAHGTVYKATLRSGDVYAIKKLVISAHKGSYKSMVRELKSLGNIKHRNLIKLKEFWFRSDNGFILYDFMEKGSLHDVLHVIQPALALNWCVRYDIALGTAHGLAYLHDDCRPAIIHRDIKPRNILLDKDMVPHISDFGIAKLMDQPSAASQTTGIVGTIGYMAPELAFSTKSSMESDVYSYGVVLLELLTRRTAVDPSFPDNTDTVGWVLSALNGTDKIEAVCDPALMEEVFGTVEMEEVRKVLSVALRCAAREASQRPSMAAVVKELTDARPAAASGGGRSLSKSNQGRPGSQSYSSAY</sequence>
<keyword evidence="16" id="KW-0675">Receptor</keyword>
<evidence type="ECO:0000256" key="6">
    <source>
        <dbReference type="ARBA" id="ARBA00022614"/>
    </source>
</evidence>
<dbReference type="GO" id="GO:0005524">
    <property type="term" value="F:ATP binding"/>
    <property type="evidence" value="ECO:0007669"/>
    <property type="project" value="UniProtKB-UniRule"/>
</dbReference>
<feature type="domain" description="Protein kinase" evidence="24">
    <location>
        <begin position="775"/>
        <end position="1058"/>
    </location>
</feature>
<evidence type="ECO:0000313" key="25">
    <source>
        <dbReference type="EMBL" id="KAG0523815.1"/>
    </source>
</evidence>
<dbReference type="PROSITE" id="PS50011">
    <property type="entry name" value="PROTEIN_KINASE_DOM"/>
    <property type="match status" value="1"/>
</dbReference>
<evidence type="ECO:0000256" key="5">
    <source>
        <dbReference type="ARBA" id="ARBA00022527"/>
    </source>
</evidence>
<reference evidence="25" key="2">
    <citation type="submission" date="2020-10" db="EMBL/GenBank/DDBJ databases">
        <authorList>
            <person name="Cooper E.A."/>
            <person name="Brenton Z.W."/>
            <person name="Flinn B.S."/>
            <person name="Jenkins J."/>
            <person name="Shu S."/>
            <person name="Flowers D."/>
            <person name="Luo F."/>
            <person name="Wang Y."/>
            <person name="Xia P."/>
            <person name="Barry K."/>
            <person name="Daum C."/>
            <person name="Lipzen A."/>
            <person name="Yoshinaga Y."/>
            <person name="Schmutz J."/>
            <person name="Saski C."/>
            <person name="Vermerris W."/>
            <person name="Kresovich S."/>
        </authorList>
    </citation>
    <scope>NUCLEOTIDE SEQUENCE</scope>
</reference>
<evidence type="ECO:0000256" key="9">
    <source>
        <dbReference type="ARBA" id="ARBA00022729"/>
    </source>
</evidence>
<keyword evidence="4" id="KW-1003">Cell membrane</keyword>
<protein>
    <recommendedName>
        <fullName evidence="3">non-specific serine/threonine protein kinase</fullName>
        <ecNumber evidence="3">2.7.11.1</ecNumber>
    </recommendedName>
</protein>
<name>A0A921QNH7_SORBI</name>
<dbReference type="GO" id="GO:0006950">
    <property type="term" value="P:response to stress"/>
    <property type="evidence" value="ECO:0007669"/>
    <property type="project" value="UniProtKB-ARBA"/>
</dbReference>
<evidence type="ECO:0000256" key="13">
    <source>
        <dbReference type="ARBA" id="ARBA00022840"/>
    </source>
</evidence>
<accession>A0A921QNH7</accession>
<dbReference type="FunFam" id="3.80.10.10:FF:000041">
    <property type="entry name" value="LRR receptor-like serine/threonine-protein kinase ERECTA"/>
    <property type="match status" value="2"/>
</dbReference>
<dbReference type="Pfam" id="PF13855">
    <property type="entry name" value="LRR_8"/>
    <property type="match status" value="1"/>
</dbReference>
<dbReference type="Pfam" id="PF00560">
    <property type="entry name" value="LRR_1"/>
    <property type="match status" value="8"/>
</dbReference>
<evidence type="ECO:0000256" key="1">
    <source>
        <dbReference type="ARBA" id="ARBA00004251"/>
    </source>
</evidence>
<evidence type="ECO:0000256" key="20">
    <source>
        <dbReference type="PROSITE-ProRule" id="PRU10141"/>
    </source>
</evidence>
<dbReference type="PROSITE" id="PS00108">
    <property type="entry name" value="PROTEIN_KINASE_ST"/>
    <property type="match status" value="1"/>
</dbReference>
<dbReference type="InterPro" id="IPR050647">
    <property type="entry name" value="Plant_LRR-RLKs"/>
</dbReference>
<keyword evidence="9 23" id="KW-0732">Signal</keyword>
<evidence type="ECO:0000256" key="23">
    <source>
        <dbReference type="SAM" id="SignalP"/>
    </source>
</evidence>
<feature type="signal peptide" evidence="23">
    <location>
        <begin position="1"/>
        <end position="22"/>
    </location>
</feature>
<dbReference type="FunFam" id="3.30.200.20:FF:000260">
    <property type="entry name" value="LRR receptor-like serine/threonine-protein kinase RPK2"/>
    <property type="match status" value="1"/>
</dbReference>
<dbReference type="InterPro" id="IPR008271">
    <property type="entry name" value="Ser/Thr_kinase_AS"/>
</dbReference>
<organism evidence="25 26">
    <name type="scientific">Sorghum bicolor</name>
    <name type="common">Sorghum</name>
    <name type="synonym">Sorghum vulgare</name>
    <dbReference type="NCBI Taxonomy" id="4558"/>
    <lineage>
        <taxon>Eukaryota</taxon>
        <taxon>Viridiplantae</taxon>
        <taxon>Streptophyta</taxon>
        <taxon>Embryophyta</taxon>
        <taxon>Tracheophyta</taxon>
        <taxon>Spermatophyta</taxon>
        <taxon>Magnoliopsida</taxon>
        <taxon>Liliopsida</taxon>
        <taxon>Poales</taxon>
        <taxon>Poaceae</taxon>
        <taxon>PACMAD clade</taxon>
        <taxon>Panicoideae</taxon>
        <taxon>Andropogonodae</taxon>
        <taxon>Andropogoneae</taxon>
        <taxon>Sorghinae</taxon>
        <taxon>Sorghum</taxon>
    </lineage>
</organism>
<evidence type="ECO:0000256" key="12">
    <source>
        <dbReference type="ARBA" id="ARBA00022777"/>
    </source>
</evidence>
<dbReference type="FunFam" id="1.10.510.10:FF:001162">
    <property type="entry name" value="Putative leucine-rich repeat receptor-like protein kinase family protein"/>
    <property type="match status" value="1"/>
</dbReference>
<dbReference type="SMART" id="SM00369">
    <property type="entry name" value="LRR_TYP"/>
    <property type="match status" value="9"/>
</dbReference>
<keyword evidence="10" id="KW-0677">Repeat</keyword>
<evidence type="ECO:0000256" key="8">
    <source>
        <dbReference type="ARBA" id="ARBA00022692"/>
    </source>
</evidence>
<dbReference type="InterPro" id="IPR003591">
    <property type="entry name" value="Leu-rich_rpt_typical-subtyp"/>
</dbReference>
<feature type="transmembrane region" description="Helical" evidence="22">
    <location>
        <begin position="719"/>
        <end position="742"/>
    </location>
</feature>
<evidence type="ECO:0000259" key="24">
    <source>
        <dbReference type="PROSITE" id="PS50011"/>
    </source>
</evidence>
<dbReference type="SUPFAM" id="SSF52047">
    <property type="entry name" value="RNI-like"/>
    <property type="match status" value="2"/>
</dbReference>
<evidence type="ECO:0000256" key="10">
    <source>
        <dbReference type="ARBA" id="ARBA00022737"/>
    </source>
</evidence>
<evidence type="ECO:0000256" key="18">
    <source>
        <dbReference type="ARBA" id="ARBA00047899"/>
    </source>
</evidence>
<evidence type="ECO:0000256" key="21">
    <source>
        <dbReference type="SAM" id="MobiDB-lite"/>
    </source>
</evidence>
<keyword evidence="12" id="KW-0418">Kinase</keyword>
<dbReference type="EC" id="2.7.11.1" evidence="3"/>
<keyword evidence="11 20" id="KW-0547">Nucleotide-binding</keyword>
<keyword evidence="8 22" id="KW-0812">Transmembrane</keyword>
<dbReference type="FunFam" id="3.80.10.10:FF:001181">
    <property type="entry name" value="Leucine-rich repeat family protein"/>
    <property type="match status" value="1"/>
</dbReference>
<dbReference type="Gene3D" id="1.10.510.10">
    <property type="entry name" value="Transferase(Phosphotransferase) domain 1"/>
    <property type="match status" value="1"/>
</dbReference>
<dbReference type="FunFam" id="3.80.10.10:FF:000439">
    <property type="entry name" value="LRR receptor-like serine/threonine-protein kinase FLS2"/>
    <property type="match status" value="1"/>
</dbReference>
<dbReference type="GO" id="GO:0004674">
    <property type="term" value="F:protein serine/threonine kinase activity"/>
    <property type="evidence" value="ECO:0007669"/>
    <property type="project" value="UniProtKB-KW"/>
</dbReference>
<dbReference type="PROSITE" id="PS00107">
    <property type="entry name" value="PROTEIN_KINASE_ATP"/>
    <property type="match status" value="1"/>
</dbReference>
<dbReference type="InterPro" id="IPR000719">
    <property type="entry name" value="Prot_kinase_dom"/>
</dbReference>
<keyword evidence="17" id="KW-0325">Glycoprotein</keyword>
<dbReference type="PRINTS" id="PR00019">
    <property type="entry name" value="LEURICHRPT"/>
</dbReference>
<evidence type="ECO:0000256" key="4">
    <source>
        <dbReference type="ARBA" id="ARBA00022475"/>
    </source>
</evidence>
<evidence type="ECO:0000256" key="22">
    <source>
        <dbReference type="SAM" id="Phobius"/>
    </source>
</evidence>
<evidence type="ECO:0000256" key="11">
    <source>
        <dbReference type="ARBA" id="ARBA00022741"/>
    </source>
</evidence>
<evidence type="ECO:0000256" key="3">
    <source>
        <dbReference type="ARBA" id="ARBA00012513"/>
    </source>
</evidence>
<evidence type="ECO:0000256" key="14">
    <source>
        <dbReference type="ARBA" id="ARBA00022989"/>
    </source>
</evidence>
<feature type="compositionally biased region" description="Polar residues" evidence="21">
    <location>
        <begin position="1068"/>
        <end position="1083"/>
    </location>
</feature>
<evidence type="ECO:0000256" key="2">
    <source>
        <dbReference type="ARBA" id="ARBA00008684"/>
    </source>
</evidence>
<dbReference type="SUPFAM" id="SSF56112">
    <property type="entry name" value="Protein kinase-like (PK-like)"/>
    <property type="match status" value="1"/>
</dbReference>
<dbReference type="Proteomes" id="UP000807115">
    <property type="component" value="Chromosome 7"/>
</dbReference>
<feature type="chain" id="PRO_5037334142" description="non-specific serine/threonine protein kinase" evidence="23">
    <location>
        <begin position="23"/>
        <end position="1083"/>
    </location>
</feature>
<comment type="catalytic activity">
    <reaction evidence="19">
        <text>L-seryl-[protein] + ATP = O-phospho-L-seryl-[protein] + ADP + H(+)</text>
        <dbReference type="Rhea" id="RHEA:17989"/>
        <dbReference type="Rhea" id="RHEA-COMP:9863"/>
        <dbReference type="Rhea" id="RHEA-COMP:11604"/>
        <dbReference type="ChEBI" id="CHEBI:15378"/>
        <dbReference type="ChEBI" id="CHEBI:29999"/>
        <dbReference type="ChEBI" id="CHEBI:30616"/>
        <dbReference type="ChEBI" id="CHEBI:83421"/>
        <dbReference type="ChEBI" id="CHEBI:456216"/>
        <dbReference type="EC" id="2.7.11.1"/>
    </reaction>
</comment>
<dbReference type="Pfam" id="PF08263">
    <property type="entry name" value="LRRNT_2"/>
    <property type="match status" value="1"/>
</dbReference>
<dbReference type="PANTHER" id="PTHR48056:SF23">
    <property type="entry name" value="PROTEIN KINASE DOMAIN-CONTAINING PROTEIN"/>
    <property type="match status" value="1"/>
</dbReference>
<dbReference type="InterPro" id="IPR011009">
    <property type="entry name" value="Kinase-like_dom_sf"/>
</dbReference>
<proteinExistence type="inferred from homology"/>
<evidence type="ECO:0000313" key="26">
    <source>
        <dbReference type="Proteomes" id="UP000807115"/>
    </source>
</evidence>
<dbReference type="Pfam" id="PF00069">
    <property type="entry name" value="Pkinase"/>
    <property type="match status" value="1"/>
</dbReference>
<reference evidence="25" key="1">
    <citation type="journal article" date="2019" name="BMC Genomics">
        <title>A new reference genome for Sorghum bicolor reveals high levels of sequence similarity between sweet and grain genotypes: implications for the genetics of sugar metabolism.</title>
        <authorList>
            <person name="Cooper E.A."/>
            <person name="Brenton Z.W."/>
            <person name="Flinn B.S."/>
            <person name="Jenkins J."/>
            <person name="Shu S."/>
            <person name="Flowers D."/>
            <person name="Luo F."/>
            <person name="Wang Y."/>
            <person name="Xia P."/>
            <person name="Barry K."/>
            <person name="Daum C."/>
            <person name="Lipzen A."/>
            <person name="Yoshinaga Y."/>
            <person name="Schmutz J."/>
            <person name="Saski C."/>
            <person name="Vermerris W."/>
            <person name="Kresovich S."/>
        </authorList>
    </citation>
    <scope>NUCLEOTIDE SEQUENCE</scope>
</reference>
<comment type="similarity">
    <text evidence="2">Belongs to the protein kinase superfamily. Ser/Thr protein kinase family.</text>
</comment>
<gene>
    <name evidence="25" type="ORF">BDA96_07G155200</name>
</gene>
<evidence type="ECO:0000256" key="17">
    <source>
        <dbReference type="ARBA" id="ARBA00023180"/>
    </source>
</evidence>
<feature type="region of interest" description="Disordered" evidence="21">
    <location>
        <begin position="1056"/>
        <end position="1083"/>
    </location>
</feature>
<dbReference type="InterPro" id="IPR001611">
    <property type="entry name" value="Leu-rich_rpt"/>
</dbReference>
<dbReference type="SMART" id="SM00220">
    <property type="entry name" value="S_TKc"/>
    <property type="match status" value="1"/>
</dbReference>
<dbReference type="GO" id="GO:0005886">
    <property type="term" value="C:plasma membrane"/>
    <property type="evidence" value="ECO:0007669"/>
    <property type="project" value="UniProtKB-SubCell"/>
</dbReference>
<keyword evidence="6" id="KW-0433">Leucine-rich repeat</keyword>
<keyword evidence="5" id="KW-0723">Serine/threonine-protein kinase</keyword>
<dbReference type="FunFam" id="3.80.10.10:FF:000400">
    <property type="entry name" value="Nuclear pore complex protein NUP107"/>
    <property type="match status" value="1"/>
</dbReference>